<organism evidence="1 2">
    <name type="scientific">Bdellovibrio bacteriovorus</name>
    <dbReference type="NCBI Taxonomy" id="959"/>
    <lineage>
        <taxon>Bacteria</taxon>
        <taxon>Pseudomonadati</taxon>
        <taxon>Bdellovibrionota</taxon>
        <taxon>Bdellovibrionia</taxon>
        <taxon>Bdellovibrionales</taxon>
        <taxon>Pseudobdellovibrionaceae</taxon>
        <taxon>Bdellovibrio</taxon>
    </lineage>
</organism>
<name>A0A1Z3N766_BDEBC</name>
<dbReference type="InterPro" id="IPR013783">
    <property type="entry name" value="Ig-like_fold"/>
</dbReference>
<accession>A0A1Z3N766</accession>
<dbReference type="Gene3D" id="2.60.40.10">
    <property type="entry name" value="Immunoglobulins"/>
    <property type="match status" value="3"/>
</dbReference>
<dbReference type="RefSeq" id="WP_088564840.1">
    <property type="nucleotide sequence ID" value="NZ_CP020946.1"/>
</dbReference>
<dbReference type="InterPro" id="IPR036322">
    <property type="entry name" value="WD40_repeat_dom_sf"/>
</dbReference>
<sequence>MDKPERTISLKTSRLYAVLLNSLRGGLLVTLLASCTADSLNWVPAENSIISGKIHNYSADSALSQKVSALSCAAPQVHLYKVDGAGNRMEPAVDSGAVAADGSFSVSMKSLGGSLLTRGVLSDSFLLQVTGCSSGLYLRPVTGSKEQDISMGSSLISYLMNTNQKDKMVEALKASPENVNHLITLLSTSSSLEEAYSRLTGDASVLAKFTEIFGSHPDVLASAAPEILDVTIPSNAMEHSAIALSVEALHWSSGYQIAYEWKLDGIILGSAKNISYTASANQQGVHELVLTVGESNGAGGLDTNRPTQRLVRSLVIGNNVLPVAPTMAITLPLVSGSVPISTRSVIVTINTGAALSGCESFSSLLLTEEATAPTATAVFPILCTQPGGQDVPFNLASAGDGLKNIYLWAKDSAGVVSQVPSVYGVRLDTTAPTALISTSVAVHQKSSTQSFAFTGDDGGGVIERFDCKLDTGAWTACSSPISYSGLGQGHHSFSVRAVDTAGNSSAVVSKSWNVDLTAPVLSLVSTPASITNSLSATFELAASDVGGSLVSVYQCSIDNAAFADCPGLSSYVVTAGTHNFRARALDGAGNISGLQSYTWTVDTAAPVTTISAKPPTLTNAMTASFSFSATDSGGGSIASYFCELDGAGFSACSSGKSYSGLLDGGHIFKVRARDTAGNDGVAVSYSWTINTSTPMASISHNPEPITKLTTASFEFAAVPPPGGSIVGYQCSLNGGTWAACSSPKNYSALSAGSQQFSVRSVDNNSNVSTAAVYNWLIDTTAPVLSVSSAPAPLVNSTEAQFVFAGTDSGGAGLDYYLCQLDGGPFGACVSPKNFSNLAAGAHSFNVKAVDAAGNESAVQSKSWTVDVTAPTLTLNTFPTSVTNLTTASFTFAASDVGGGTVAGYTCRLDTAAAASCASGVSFSSLTAGTHTFEVFAVDSVGNTSEVTSYTWTVDLTPPTLTITSKPAEKSNTVSPVFAFSASDTGGGTVLGYQCKLDGGAYNACSSPWALTGLSQGNHTVSIYAVDSAGNSSAAGIYTWTVDTVAPVISVTTPVANGFVVPSSNVGSYSVGGTCSEEGTAVVLSGVTSASAPCTGAVWGATIDLSAMADGIYSLQAAQTDAAGNTFTTVARTFVKDTTGPVINVASMPSLKGGSTQAVSWTMTEANPAAGSSFNVEVYNGTAWSSVGTKIVTAGANSATAYVLTTAAMPVVSTDQARVRVTFVDAAANSTTANSNPFIIDSLGPVLSSLTVNGGLVTSGNNNIPVALTAADSLTDIQKICLQTSHVPPTSTHNCWVNISAYGVNPGKNINPTSLYFNVGLVSGSYPIYVWLMDAVGNISTNTGTAIDYGSVTYNSPTPPVIQALQVTSTDTPSSPPTKADLTVGSGSPVYVKWKVASTVGLSASAIKVSYTTDDTTFGGGPTGSYADAVNGSCSLDGGYTGCVVLSAPAATYFKVRVQITDLKGFITMGLSQPLNSSKVSFLAGNTDLGLGSSAKSAVILPDTNYGLAVLDDGRIFVIDTRGLAWVNPVTGVYEIIATKAASSSGDGGVLSNAKFSGLTGIWADNNNDLLIADGKRLRKVNTKADPMTISTLLGGGGDASDSVAIATNYNPSSNISRLSISPNGDIYFRGEGTSGKIRKYKASTGAISTVTISGVGNTFSATQDNASCGYQDYGVTFDSSGNADSLIMKVQSTGASGACPYGDTSEWKGYAQANPVTGAVKLPAPNWVVTAGRRETMKLYNSKGGDLYYASSDRSVNGKAIYRFNRSTLGWDRVYGANAHGTCADGSSADTCAIAASSLAFNSQGQIFYVDGKTKSIRTIDGQDKIRTLAGDSLGSEDGTKGSLVRFAGLTDVKLQGTDIYLFDLADARIRKIPIGGNVSTVAGNQVSGEAPDSSVAAEKSIHVTGDSQPGRFIIDELTGDIYYPRSGSLLARIVKATGLWEDVTTKIYGYGPLPYGIGNGHILVNTFSYSGTLGHVNSYMSIVNISTKASTKIVYPDNGSNVVAGSTFCADGATLKGSCNAPGLRDSGNNQGKYDVATGKWLAYENTTGRVVIFDFNGAGVIETLIPLGRGIRGLETDRNVGLSKNNLYVCGTDGKIYKYDLNNSNQMTELPLPNTTMTCTGQLHYSESRNKLMFQYSQNGLGAVAEYDLNP</sequence>
<dbReference type="EMBL" id="CP020946">
    <property type="protein sequence ID" value="ASD63287.1"/>
    <property type="molecule type" value="Genomic_DNA"/>
</dbReference>
<dbReference type="InterPro" id="IPR011042">
    <property type="entry name" value="6-blade_b-propeller_TolB-like"/>
</dbReference>
<reference evidence="1 2" key="1">
    <citation type="submission" date="2017-04" db="EMBL/GenBank/DDBJ databases">
        <title>Whole genome sequence of Bdellovibrio bacteriovorus strain SSB218315.</title>
        <authorList>
            <person name="Oyedara O."/>
            <person name="Rodriguez-Perez M.A."/>
        </authorList>
    </citation>
    <scope>NUCLEOTIDE SEQUENCE [LARGE SCALE GENOMIC DNA]</scope>
    <source>
        <strain evidence="1 2">SSB218315</strain>
    </source>
</reference>
<dbReference type="PANTHER" id="PTHR34677:SF3">
    <property type="entry name" value="BACTERIAL IG-LIKE DOMAIN-CONTAINING PROTEIN"/>
    <property type="match status" value="1"/>
</dbReference>
<dbReference type="Gene3D" id="2.120.10.30">
    <property type="entry name" value="TolB, C-terminal domain"/>
    <property type="match status" value="2"/>
</dbReference>
<gene>
    <name evidence="1" type="ORF">B9G79_06740</name>
</gene>
<dbReference type="PROSITE" id="PS51257">
    <property type="entry name" value="PROKAR_LIPOPROTEIN"/>
    <property type="match status" value="1"/>
</dbReference>
<evidence type="ECO:0008006" key="3">
    <source>
        <dbReference type="Google" id="ProtNLM"/>
    </source>
</evidence>
<dbReference type="Proteomes" id="UP000197003">
    <property type="component" value="Chromosome"/>
</dbReference>
<evidence type="ECO:0000313" key="2">
    <source>
        <dbReference type="Proteomes" id="UP000197003"/>
    </source>
</evidence>
<proteinExistence type="predicted"/>
<dbReference type="OrthoDB" id="5287718at2"/>
<dbReference type="SUPFAM" id="SSF50978">
    <property type="entry name" value="WD40 repeat-like"/>
    <property type="match status" value="1"/>
</dbReference>
<evidence type="ECO:0000313" key="1">
    <source>
        <dbReference type="EMBL" id="ASD63287.1"/>
    </source>
</evidence>
<dbReference type="PANTHER" id="PTHR34677">
    <property type="match status" value="1"/>
</dbReference>
<protein>
    <recommendedName>
        <fullName evidence="3">Ig-like domain-containing protein</fullName>
    </recommendedName>
</protein>